<reference evidence="3 4" key="1">
    <citation type="submission" date="2024-02" db="EMBL/GenBank/DDBJ databases">
        <title>Full genome sequence of Sphingomonas kaistensis.</title>
        <authorList>
            <person name="Poletto B.L."/>
            <person name="Silva G."/>
            <person name="Galante D."/>
            <person name="Campos K.R."/>
            <person name="Santos M.B.N."/>
            <person name="Sacchi C.T."/>
        </authorList>
    </citation>
    <scope>NUCLEOTIDE SEQUENCE [LARGE SCALE GENOMIC DNA]</scope>
    <source>
        <strain evidence="3 4">MA4R</strain>
    </source>
</reference>
<dbReference type="Proteomes" id="UP001382935">
    <property type="component" value="Chromosome"/>
</dbReference>
<evidence type="ECO:0000313" key="4">
    <source>
        <dbReference type="Proteomes" id="UP001382935"/>
    </source>
</evidence>
<organism evidence="3 4">
    <name type="scientific">Sphingomonas kaistensis</name>
    <dbReference type="NCBI Taxonomy" id="298708"/>
    <lineage>
        <taxon>Bacteria</taxon>
        <taxon>Pseudomonadati</taxon>
        <taxon>Pseudomonadota</taxon>
        <taxon>Alphaproteobacteria</taxon>
        <taxon>Sphingomonadales</taxon>
        <taxon>Sphingomonadaceae</taxon>
        <taxon>Sphingomonas</taxon>
    </lineage>
</organism>
<dbReference type="PANTHER" id="PTHR30251:SF4">
    <property type="entry name" value="SLR1668 PROTEIN"/>
    <property type="match status" value="1"/>
</dbReference>
<feature type="domain" description="Pili assembly chaperone N-terminal" evidence="2">
    <location>
        <begin position="26"/>
        <end position="143"/>
    </location>
</feature>
<dbReference type="Pfam" id="PF00345">
    <property type="entry name" value="PapD_N"/>
    <property type="match status" value="1"/>
</dbReference>
<dbReference type="EMBL" id="CP145607">
    <property type="protein sequence ID" value="WWM70721.1"/>
    <property type="molecule type" value="Genomic_DNA"/>
</dbReference>
<dbReference type="InterPro" id="IPR008962">
    <property type="entry name" value="PapD-like_sf"/>
</dbReference>
<keyword evidence="4" id="KW-1185">Reference proteome</keyword>
<dbReference type="PROSITE" id="PS51257">
    <property type="entry name" value="PROKAR_LIPOPROTEIN"/>
    <property type="match status" value="1"/>
</dbReference>
<dbReference type="InterPro" id="IPR016147">
    <property type="entry name" value="Pili_assmbl_chaperone_N"/>
</dbReference>
<feature type="chain" id="PRO_5046802935" evidence="1">
    <location>
        <begin position="23"/>
        <end position="228"/>
    </location>
</feature>
<sequence length="228" mass="23866">MMRAVAFLCALAGACAASTAHAAARIAVAPIRIELASNANFCSLHVSNLGQDKVAVQLRGFAWSQDTDGADRLDPADIAVNPSIMELQAGQKRLVRCSLPPQAGAAESSHRLLVDELPRGNFSPGTMQTVLRLSLPIFRKPAGAMPALRWSAGDGSALHLRNTGGAHALIGKLIVTREGKKPETIERGFYLLAGARRPITLAGGAAGITRIEAVMDTGKVDVVATAVE</sequence>
<protein>
    <submittedName>
        <fullName evidence="3">Fimbria/pilus periplasmic chaperone</fullName>
    </submittedName>
</protein>
<keyword evidence="1" id="KW-0732">Signal</keyword>
<name>A0ABZ2G0U6_9SPHN</name>
<dbReference type="Gene3D" id="2.60.40.10">
    <property type="entry name" value="Immunoglobulins"/>
    <property type="match status" value="1"/>
</dbReference>
<dbReference type="PANTHER" id="PTHR30251">
    <property type="entry name" value="PILUS ASSEMBLY CHAPERONE"/>
    <property type="match status" value="1"/>
</dbReference>
<dbReference type="InterPro" id="IPR050643">
    <property type="entry name" value="Periplasmic_pilus_chap"/>
</dbReference>
<gene>
    <name evidence="3" type="ORF">V6R86_08550</name>
</gene>
<dbReference type="SUPFAM" id="SSF49354">
    <property type="entry name" value="PapD-like"/>
    <property type="match status" value="1"/>
</dbReference>
<evidence type="ECO:0000313" key="3">
    <source>
        <dbReference type="EMBL" id="WWM70721.1"/>
    </source>
</evidence>
<proteinExistence type="predicted"/>
<dbReference type="InterPro" id="IPR013783">
    <property type="entry name" value="Ig-like_fold"/>
</dbReference>
<accession>A0ABZ2G0U6</accession>
<evidence type="ECO:0000256" key="1">
    <source>
        <dbReference type="SAM" id="SignalP"/>
    </source>
</evidence>
<dbReference type="RefSeq" id="WP_338503723.1">
    <property type="nucleotide sequence ID" value="NZ_CP145607.1"/>
</dbReference>
<feature type="signal peptide" evidence="1">
    <location>
        <begin position="1"/>
        <end position="22"/>
    </location>
</feature>
<evidence type="ECO:0000259" key="2">
    <source>
        <dbReference type="Pfam" id="PF00345"/>
    </source>
</evidence>